<accession>A0A1D2VSC5</accession>
<dbReference type="GeneID" id="30963847"/>
<dbReference type="PANTHER" id="PTHR13832">
    <property type="entry name" value="PROTEIN PHOSPHATASE 2C"/>
    <property type="match status" value="1"/>
</dbReference>
<feature type="domain" description="PPM-type phosphatase" evidence="1">
    <location>
        <begin position="110"/>
        <end position="456"/>
    </location>
</feature>
<dbReference type="InterPro" id="IPR015655">
    <property type="entry name" value="PP2C"/>
</dbReference>
<name>A0A1D2VSC5_9ASCO</name>
<evidence type="ECO:0000259" key="1">
    <source>
        <dbReference type="PROSITE" id="PS51746"/>
    </source>
</evidence>
<protein>
    <submittedName>
        <fullName evidence="2">Protein serine/threonine phosphatase 2C</fullName>
    </submittedName>
</protein>
<dbReference type="OrthoDB" id="416093at2759"/>
<dbReference type="STRING" id="1344418.A0A1D2VSC5"/>
<dbReference type="InterPro" id="IPR001932">
    <property type="entry name" value="PPM-type_phosphatase-like_dom"/>
</dbReference>
<dbReference type="FunCoup" id="A0A1D2VSC5">
    <property type="interactions" value="98"/>
</dbReference>
<dbReference type="GO" id="GO:0004722">
    <property type="term" value="F:protein serine/threonine phosphatase activity"/>
    <property type="evidence" value="ECO:0007669"/>
    <property type="project" value="InterPro"/>
</dbReference>
<sequence>MINRKRSDLLKYNYKSDYRRNHNLNNRRFFSEYVYFPILNTKSNDSILYNSSNNLNFKARLKIPILKSPSHFGHATSRVNRVYNEDKLSAAVLHLPLNIYNKNITNIIHSNHLHDIKEQALRVFNFNIFDGHGGIQTANYLSKNLSKTIESFPINNLNESYLKDLISLYIKKIGGSYWKRFYNKLDLFYKKNFDKNLNQYDDLNLRLPLAFLTLDLQLFEVTKNYVNNKNNLNNPNHNDNEINNTTTINEQNLESSGSTSTSVFIYNLNPNDNKIYFEENTVSKLIISHIGDTKAIICDKYGSARPLTSNHHPSSPVEATRLSTFSSSFFTDSFGEERFLNYANTRAFGDFVAKSKGISAEPDILSFIIGDSKLIKEKNNYINQTVGKIGGDESFLILCSDGVTNHVTDQEIVDLVMSTANRGMKRGSPQFCAEEIVKFVEAVGGDDNATCLVIKLNGWGKWPLVDRTGNLREERLKDGPRRR</sequence>
<evidence type="ECO:0000313" key="2">
    <source>
        <dbReference type="EMBL" id="ODV64499.1"/>
    </source>
</evidence>
<dbReference type="EMBL" id="KV454475">
    <property type="protein sequence ID" value="ODV64499.1"/>
    <property type="molecule type" value="Genomic_DNA"/>
</dbReference>
<dbReference type="SUPFAM" id="SSF81606">
    <property type="entry name" value="PP2C-like"/>
    <property type="match status" value="1"/>
</dbReference>
<evidence type="ECO:0000313" key="3">
    <source>
        <dbReference type="Proteomes" id="UP000095038"/>
    </source>
</evidence>
<dbReference type="InterPro" id="IPR036457">
    <property type="entry name" value="PPM-type-like_dom_sf"/>
</dbReference>
<gene>
    <name evidence="2" type="ORF">ASCRUDRAFT_30734</name>
</gene>
<dbReference type="SMART" id="SM00332">
    <property type="entry name" value="PP2Cc"/>
    <property type="match status" value="1"/>
</dbReference>
<dbReference type="PROSITE" id="PS51746">
    <property type="entry name" value="PPM_2"/>
    <property type="match status" value="1"/>
</dbReference>
<dbReference type="Pfam" id="PF00481">
    <property type="entry name" value="PP2C"/>
    <property type="match status" value="2"/>
</dbReference>
<organism evidence="2 3">
    <name type="scientific">Ascoidea rubescens DSM 1968</name>
    <dbReference type="NCBI Taxonomy" id="1344418"/>
    <lineage>
        <taxon>Eukaryota</taxon>
        <taxon>Fungi</taxon>
        <taxon>Dikarya</taxon>
        <taxon>Ascomycota</taxon>
        <taxon>Saccharomycotina</taxon>
        <taxon>Saccharomycetes</taxon>
        <taxon>Ascoideaceae</taxon>
        <taxon>Ascoidea</taxon>
    </lineage>
</organism>
<keyword evidence="3" id="KW-1185">Reference proteome</keyword>
<dbReference type="AlphaFoldDB" id="A0A1D2VSC5"/>
<dbReference type="InParanoid" id="A0A1D2VSC5"/>
<dbReference type="Gene3D" id="3.60.40.10">
    <property type="entry name" value="PPM-type phosphatase domain"/>
    <property type="match status" value="1"/>
</dbReference>
<dbReference type="RefSeq" id="XP_020050806.1">
    <property type="nucleotide sequence ID" value="XM_020190211.1"/>
</dbReference>
<dbReference type="Proteomes" id="UP000095038">
    <property type="component" value="Unassembled WGS sequence"/>
</dbReference>
<proteinExistence type="predicted"/>
<reference evidence="3" key="1">
    <citation type="submission" date="2016-05" db="EMBL/GenBank/DDBJ databases">
        <title>Comparative genomics of biotechnologically important yeasts.</title>
        <authorList>
            <consortium name="DOE Joint Genome Institute"/>
            <person name="Riley R."/>
            <person name="Haridas S."/>
            <person name="Wolfe K.H."/>
            <person name="Lopes M.R."/>
            <person name="Hittinger C.T."/>
            <person name="Goker M."/>
            <person name="Salamov A."/>
            <person name="Wisecaver J."/>
            <person name="Long T.M."/>
            <person name="Aerts A.L."/>
            <person name="Barry K."/>
            <person name="Choi C."/>
            <person name="Clum A."/>
            <person name="Coughlan A.Y."/>
            <person name="Deshpande S."/>
            <person name="Douglass A.P."/>
            <person name="Hanson S.J."/>
            <person name="Klenk H.-P."/>
            <person name="Labutti K."/>
            <person name="Lapidus A."/>
            <person name="Lindquist E."/>
            <person name="Lipzen A."/>
            <person name="Meier-Kolthoff J.P."/>
            <person name="Ohm R.A."/>
            <person name="Otillar R.P."/>
            <person name="Pangilinan J."/>
            <person name="Peng Y."/>
            <person name="Rokas A."/>
            <person name="Rosa C.A."/>
            <person name="Scheuner C."/>
            <person name="Sibirny A.A."/>
            <person name="Slot J.C."/>
            <person name="Stielow J.B."/>
            <person name="Sun H."/>
            <person name="Kurtzman C.P."/>
            <person name="Blackwell M."/>
            <person name="Grigoriev I.V."/>
            <person name="Jeffries T.W."/>
        </authorList>
    </citation>
    <scope>NUCLEOTIDE SEQUENCE [LARGE SCALE GENOMIC DNA]</scope>
    <source>
        <strain evidence="3">DSM 1968</strain>
    </source>
</reference>
<dbReference type="CDD" id="cd00143">
    <property type="entry name" value="PP2Cc"/>
    <property type="match status" value="1"/>
</dbReference>
<dbReference type="PANTHER" id="PTHR13832:SF589">
    <property type="entry name" value="[PYRUVATE DEHYDROGENASE [ACETYL-TRANSFERRING]]-PHOSPHATASE 2, MITOCHONDRIAL"/>
    <property type="match status" value="1"/>
</dbReference>